<keyword evidence="4" id="KW-0812">Transmembrane</keyword>
<keyword evidence="6" id="KW-0472">Membrane</keyword>
<feature type="chain" id="PRO_5018640790" evidence="8">
    <location>
        <begin position="19"/>
        <end position="406"/>
    </location>
</feature>
<dbReference type="PANTHER" id="PTHR35093">
    <property type="entry name" value="OUTER MEMBRANE PROTEIN NMB0088-RELATED"/>
    <property type="match status" value="1"/>
</dbReference>
<dbReference type="OrthoDB" id="9922at2"/>
<evidence type="ECO:0000256" key="1">
    <source>
        <dbReference type="ARBA" id="ARBA00004571"/>
    </source>
</evidence>
<dbReference type="Gene3D" id="2.40.160.60">
    <property type="entry name" value="Outer membrane protein transport protein (OMPP1/FadL/TodX)"/>
    <property type="match status" value="1"/>
</dbReference>
<dbReference type="InterPro" id="IPR005017">
    <property type="entry name" value="OMPP1/FadL/TodX"/>
</dbReference>
<evidence type="ECO:0000256" key="5">
    <source>
        <dbReference type="ARBA" id="ARBA00022729"/>
    </source>
</evidence>
<accession>A0A3S3V787</accession>
<gene>
    <name evidence="9" type="ORF">EPL05_02175</name>
</gene>
<comment type="caution">
    <text evidence="9">The sequence shown here is derived from an EMBL/GenBank/DDBJ whole genome shotgun (WGS) entry which is preliminary data.</text>
</comment>
<dbReference type="PANTHER" id="PTHR35093:SF8">
    <property type="entry name" value="OUTER MEMBRANE PROTEIN NMB0088-RELATED"/>
    <property type="match status" value="1"/>
</dbReference>
<name>A0A3S3V787_9SPHI</name>
<evidence type="ECO:0000313" key="10">
    <source>
        <dbReference type="Proteomes" id="UP000286701"/>
    </source>
</evidence>
<dbReference type="GO" id="GO:0015483">
    <property type="term" value="F:long-chain fatty acid transporting porin activity"/>
    <property type="evidence" value="ECO:0007669"/>
    <property type="project" value="TreeGrafter"/>
</dbReference>
<keyword evidence="5 8" id="KW-0732">Signal</keyword>
<proteinExistence type="inferred from homology"/>
<feature type="signal peptide" evidence="8">
    <location>
        <begin position="1"/>
        <end position="18"/>
    </location>
</feature>
<keyword evidence="10" id="KW-1185">Reference proteome</keyword>
<keyword evidence="7" id="KW-0998">Cell outer membrane</keyword>
<evidence type="ECO:0000256" key="6">
    <source>
        <dbReference type="ARBA" id="ARBA00023136"/>
    </source>
</evidence>
<reference evidence="9 10" key="1">
    <citation type="submission" date="2019-01" db="EMBL/GenBank/DDBJ databases">
        <title>Mucilaginibacter antarcticum sp. nov., isolated from antarctic soil.</title>
        <authorList>
            <person name="Yan Y.-Q."/>
            <person name="Du Z.-J."/>
        </authorList>
    </citation>
    <scope>NUCLEOTIDE SEQUENCE [LARGE SCALE GENOMIC DNA]</scope>
    <source>
        <strain evidence="9 10">F01003</strain>
    </source>
</reference>
<evidence type="ECO:0000313" key="9">
    <source>
        <dbReference type="EMBL" id="RWY57362.1"/>
    </source>
</evidence>
<evidence type="ECO:0000256" key="3">
    <source>
        <dbReference type="ARBA" id="ARBA00022452"/>
    </source>
</evidence>
<evidence type="ECO:0000256" key="8">
    <source>
        <dbReference type="SAM" id="SignalP"/>
    </source>
</evidence>
<dbReference type="Proteomes" id="UP000286701">
    <property type="component" value="Unassembled WGS sequence"/>
</dbReference>
<comment type="subcellular location">
    <subcellularLocation>
        <location evidence="1">Cell outer membrane</location>
        <topology evidence="1">Multi-pass membrane protein</topology>
    </subcellularLocation>
</comment>
<keyword evidence="3" id="KW-1134">Transmembrane beta strand</keyword>
<dbReference type="AlphaFoldDB" id="A0A3S3V787"/>
<dbReference type="Pfam" id="PF03349">
    <property type="entry name" value="Toluene_X"/>
    <property type="match status" value="1"/>
</dbReference>
<evidence type="ECO:0000256" key="4">
    <source>
        <dbReference type="ARBA" id="ARBA00022692"/>
    </source>
</evidence>
<protein>
    <submittedName>
        <fullName evidence="9">Long-chain fatty acid transporter</fullName>
    </submittedName>
</protein>
<comment type="similarity">
    <text evidence="2">Belongs to the OmpP1/FadL family.</text>
</comment>
<dbReference type="GO" id="GO:0009279">
    <property type="term" value="C:cell outer membrane"/>
    <property type="evidence" value="ECO:0007669"/>
    <property type="project" value="UniProtKB-SubCell"/>
</dbReference>
<evidence type="ECO:0000256" key="2">
    <source>
        <dbReference type="ARBA" id="ARBA00008163"/>
    </source>
</evidence>
<dbReference type="RefSeq" id="WP_128531868.1">
    <property type="nucleotide sequence ID" value="NZ_SBIW01000001.1"/>
</dbReference>
<evidence type="ECO:0000256" key="7">
    <source>
        <dbReference type="ARBA" id="ARBA00023237"/>
    </source>
</evidence>
<dbReference type="EMBL" id="SBIW01000001">
    <property type="protein sequence ID" value="RWY57362.1"/>
    <property type="molecule type" value="Genomic_DNA"/>
</dbReference>
<dbReference type="SUPFAM" id="SSF56935">
    <property type="entry name" value="Porins"/>
    <property type="match status" value="1"/>
</dbReference>
<organism evidence="9 10">
    <name type="scientific">Mucilaginibacter gilvus</name>
    <dbReference type="NCBI Taxonomy" id="2305909"/>
    <lineage>
        <taxon>Bacteria</taxon>
        <taxon>Pseudomonadati</taxon>
        <taxon>Bacteroidota</taxon>
        <taxon>Sphingobacteriia</taxon>
        <taxon>Sphingobacteriales</taxon>
        <taxon>Sphingobacteriaceae</taxon>
        <taxon>Mucilaginibacter</taxon>
    </lineage>
</organism>
<sequence>MKKLLLLLLWLSPAIAFAQGFQVNLGGQKQIGMGHTGTGLLQDGASIFFNPGAVALLPENSVSVGISPLWFKSGFNPSGTNDKYFTKNRVATPIQAYAVWGPKAANWKFGLGVYTPFGGLTDWGTTWAGKYAVESLDLKAIFIQPTFSYKLTNALSIGAGFVYNHASVDLRKAIPLADANGNPGQAKLEGTGKGYGWNAGIFLKTKSFTAGLDYRSKVNTKLKNGDAIFTVPSSVQANFPQPNTFNSGIPLPGTLSLGLGFYPTKKLTVGFDANFVGWSSFKALAFDYATNTSALADTYSPRNYENAFALRTGAEYKYSNKLALRFGGGYATTPVKDGYVTPEVPDANRYYLTGGVGYKLAKRLDIDLSFEFEHLFTRTQTNIETQLSGTFKSNVYIPGVSLSYHW</sequence>